<proteinExistence type="inferred from homology"/>
<dbReference type="AlphaFoldDB" id="A0A4S5EQ29"/>
<evidence type="ECO:0000256" key="1">
    <source>
        <dbReference type="ARBA" id="ARBA00005254"/>
    </source>
</evidence>
<dbReference type="Proteomes" id="UP000305282">
    <property type="component" value="Unassembled WGS sequence"/>
</dbReference>
<sequence>MSEVLIAETLGTTRLITMNRPQARNALGGGLITELYSALVAADEDPDVHVVVLTGADPAFCAGVDLKEAARDGKKYFDQFTDTNCVGQVARMRTPIIGAVNGAAFTGGLELALGCDFLIASERAVFADTHVRVGVLPGGGMTARLPLFVGIGNARRMSLSGTIVDAAEALRMGLVTEVVPHGELRARALAVAANVGEVDPRMTRGLKKVYAEGIATYTTPASAAETRGTAETPPAFAEIEQRRVEVMAGNRARLGADRG</sequence>
<dbReference type="RefSeq" id="WP_136448458.1">
    <property type="nucleotide sequence ID" value="NZ_SSXH01000320.1"/>
</dbReference>
<evidence type="ECO:0000313" key="3">
    <source>
        <dbReference type="Proteomes" id="UP000305282"/>
    </source>
</evidence>
<name>A0A4S5EQ29_9ACTN</name>
<dbReference type="InterPro" id="IPR029045">
    <property type="entry name" value="ClpP/crotonase-like_dom_sf"/>
</dbReference>
<dbReference type="EMBL" id="SSXH01000320">
    <property type="protein sequence ID" value="THJ74100.1"/>
    <property type="molecule type" value="Genomic_DNA"/>
</dbReference>
<gene>
    <name evidence="2" type="ORF">E7Y31_13485</name>
</gene>
<organism evidence="2 3">
    <name type="scientific">Candidatus Frankia alpina</name>
    <dbReference type="NCBI Taxonomy" id="2699483"/>
    <lineage>
        <taxon>Bacteria</taxon>
        <taxon>Bacillati</taxon>
        <taxon>Actinomycetota</taxon>
        <taxon>Actinomycetes</taxon>
        <taxon>Frankiales</taxon>
        <taxon>Frankiaceae</taxon>
        <taxon>Frankia</taxon>
    </lineage>
</organism>
<dbReference type="PANTHER" id="PTHR43802">
    <property type="entry name" value="ENOYL-COA HYDRATASE"/>
    <property type="match status" value="1"/>
</dbReference>
<dbReference type="Pfam" id="PF00378">
    <property type="entry name" value="ECH_1"/>
    <property type="match status" value="1"/>
</dbReference>
<comment type="caution">
    <text evidence="2">The sequence shown here is derived from an EMBL/GenBank/DDBJ whole genome shotgun (WGS) entry which is preliminary data.</text>
</comment>
<evidence type="ECO:0000313" key="2">
    <source>
        <dbReference type="EMBL" id="THJ74100.1"/>
    </source>
</evidence>
<dbReference type="InterPro" id="IPR001753">
    <property type="entry name" value="Enoyl-CoA_hydra/iso"/>
</dbReference>
<keyword evidence="3" id="KW-1185">Reference proteome</keyword>
<dbReference type="OrthoDB" id="8452484at2"/>
<protein>
    <submittedName>
        <fullName evidence="2">Enoyl-CoA hydratase</fullName>
        <ecNumber evidence="2">4.2.1.17</ecNumber>
    </submittedName>
</protein>
<dbReference type="PANTHER" id="PTHR43802:SF1">
    <property type="entry name" value="IP11341P-RELATED"/>
    <property type="match status" value="1"/>
</dbReference>
<dbReference type="EC" id="4.2.1.17" evidence="2"/>
<dbReference type="GO" id="GO:0004300">
    <property type="term" value="F:enoyl-CoA hydratase activity"/>
    <property type="evidence" value="ECO:0007669"/>
    <property type="project" value="UniProtKB-EC"/>
</dbReference>
<reference evidence="2 3" key="1">
    <citation type="submission" date="2019-04" db="EMBL/GenBank/DDBJ databases">
        <title>Draft genome sequences for three unisolated Alnus-infective Frankia Sp+ strains, AgTrS, AiOr and AvVan, the first sequenced Frankia strains able to sporulate in-planta.</title>
        <authorList>
            <person name="Bethencourt L."/>
            <person name="Vautrin F."/>
            <person name="Taib N."/>
            <person name="Dubost A."/>
            <person name="Castro-Garcia L."/>
            <person name="Imbaud O."/>
            <person name="Abrouk D."/>
            <person name="Fournier P."/>
            <person name="Briolay J."/>
            <person name="Nguyen A."/>
            <person name="Normand P."/>
            <person name="Fernandez M.P."/>
            <person name="Brochier-Armanet C."/>
            <person name="Herrera-Belaroussi A."/>
        </authorList>
    </citation>
    <scope>NUCLEOTIDE SEQUENCE [LARGE SCALE GENOMIC DNA]</scope>
    <source>
        <strain evidence="2 3">AvVan</strain>
    </source>
</reference>
<dbReference type="CDD" id="cd06558">
    <property type="entry name" value="crotonase-like"/>
    <property type="match status" value="1"/>
</dbReference>
<dbReference type="SUPFAM" id="SSF52096">
    <property type="entry name" value="ClpP/crotonase"/>
    <property type="match status" value="1"/>
</dbReference>
<comment type="similarity">
    <text evidence="1">Belongs to the enoyl-CoA hydratase/isomerase family.</text>
</comment>
<dbReference type="NCBIfam" id="NF004840">
    <property type="entry name" value="PRK06190.1"/>
    <property type="match status" value="1"/>
</dbReference>
<keyword evidence="2" id="KW-0456">Lyase</keyword>
<dbReference type="Gene3D" id="3.90.226.10">
    <property type="entry name" value="2-enoyl-CoA Hydratase, Chain A, domain 1"/>
    <property type="match status" value="1"/>
</dbReference>
<accession>A0A4S5EQ29</accession>